<protein>
    <submittedName>
        <fullName evidence="2">Uncharacterized protein</fullName>
    </submittedName>
</protein>
<dbReference type="Proteomes" id="UP000750502">
    <property type="component" value="Unassembled WGS sequence"/>
</dbReference>
<keyword evidence="3" id="KW-1185">Reference proteome</keyword>
<organism evidence="2 3">
    <name type="scientific">Fusarium xylarioides</name>
    <dbReference type="NCBI Taxonomy" id="221167"/>
    <lineage>
        <taxon>Eukaryota</taxon>
        <taxon>Fungi</taxon>
        <taxon>Dikarya</taxon>
        <taxon>Ascomycota</taxon>
        <taxon>Pezizomycotina</taxon>
        <taxon>Sordariomycetes</taxon>
        <taxon>Hypocreomycetidae</taxon>
        <taxon>Hypocreales</taxon>
        <taxon>Nectriaceae</taxon>
        <taxon>Fusarium</taxon>
        <taxon>Fusarium fujikuroi species complex</taxon>
    </lineage>
</organism>
<keyword evidence="1" id="KW-1133">Transmembrane helix</keyword>
<keyword evidence="1" id="KW-0472">Membrane</keyword>
<feature type="transmembrane region" description="Helical" evidence="1">
    <location>
        <begin position="204"/>
        <end position="226"/>
    </location>
</feature>
<comment type="caution">
    <text evidence="2">The sequence shown here is derived from an EMBL/GenBank/DDBJ whole genome shotgun (WGS) entry which is preliminary data.</text>
</comment>
<dbReference type="AlphaFoldDB" id="A0A9P7HJ70"/>
<reference evidence="2" key="2">
    <citation type="submission" date="2020-10" db="EMBL/GenBank/DDBJ databases">
        <authorList>
            <person name="Peck L.D."/>
            <person name="Nowell R.W."/>
            <person name="Flood J."/>
            <person name="Ryan M.J."/>
            <person name="Barraclough T.G."/>
        </authorList>
    </citation>
    <scope>NUCLEOTIDE SEQUENCE</scope>
    <source>
        <strain evidence="2">IMI 127659i</strain>
    </source>
</reference>
<sequence length="446" mass="49212">MSFTTMQSQDTPASFGVIGAEAPVLSTSSSPYSIIFEWAALLPLVIYLSSSRLPHRLVGQTALTGYVPVALFPRLGVIATIADFLQQGQEFLDRASSGNDLRRKVWDVNWGSIFPCANGAVAGMLSAYALHKVNVQRVPEEVEQIPGSKGGYKSLKPNSPFRRYQKLHILRFTETTKKISHARYLWSGLPTILEILLLSGLSGASVVCFLCGLYGTGVAMLLAILLRISRHLMVIERPDGYLKNNEVGLPGCMLMALNENASTWYLYIGSRGVIDTMLNKTMVQSVHSPLGIWHAYALRASEALQILVMTYVAAQKGWDGVALLSLVVVSSILDYTAYSDDRLASQWLKREGVKVDATTLQFSGRTPMIGTIQTLGNQRSTTWMDGIIAPSTRRDAWLRRLSSDGKEDAFEKDLSLDDEDWVYLNERLTLAARDMIPPDIKAESSP</sequence>
<keyword evidence="1" id="KW-0812">Transmembrane</keyword>
<reference evidence="2" key="1">
    <citation type="journal article" date="2020" name="bioRxiv">
        <title>Historical genomics reveals the evolutionary mechanisms behind multiple outbreaks of the host-specific coffee wilt pathogen Fusarium xylarioides.</title>
        <authorList>
            <person name="Peck D."/>
            <person name="Nowell R.W."/>
            <person name="Flood J."/>
            <person name="Ryan M.J."/>
            <person name="Barraclough T.G."/>
        </authorList>
    </citation>
    <scope>NUCLEOTIDE SEQUENCE</scope>
    <source>
        <strain evidence="2">IMI 127659i</strain>
    </source>
</reference>
<accession>A0A9P7HJ70</accession>
<gene>
    <name evidence="2" type="ORF">H9Q72_010648</name>
</gene>
<dbReference type="OrthoDB" id="3527261at2759"/>
<evidence type="ECO:0000313" key="3">
    <source>
        <dbReference type="Proteomes" id="UP000750502"/>
    </source>
</evidence>
<evidence type="ECO:0000256" key="1">
    <source>
        <dbReference type="SAM" id="Phobius"/>
    </source>
</evidence>
<evidence type="ECO:0000313" key="2">
    <source>
        <dbReference type="EMBL" id="KAG5761247.1"/>
    </source>
</evidence>
<dbReference type="EMBL" id="JADFTT010000468">
    <property type="protein sequence ID" value="KAG5761247.1"/>
    <property type="molecule type" value="Genomic_DNA"/>
</dbReference>
<name>A0A9P7HJ70_9HYPO</name>
<proteinExistence type="predicted"/>